<evidence type="ECO:0000313" key="3">
    <source>
        <dbReference type="Proteomes" id="UP000609064"/>
    </source>
</evidence>
<reference evidence="2" key="2">
    <citation type="submission" date="2020-09" db="EMBL/GenBank/DDBJ databases">
        <authorList>
            <person name="Sun Q."/>
            <person name="Zhou Y."/>
        </authorList>
    </citation>
    <scope>NUCLEOTIDE SEQUENCE</scope>
    <source>
        <strain evidence="2">CGMCC 1.15958</strain>
    </source>
</reference>
<keyword evidence="1" id="KW-0732">Signal</keyword>
<name>A0A916YZZ4_9BACT</name>
<reference evidence="2" key="1">
    <citation type="journal article" date="2014" name="Int. J. Syst. Evol. Microbiol.">
        <title>Complete genome sequence of Corynebacterium casei LMG S-19264T (=DSM 44701T), isolated from a smear-ripened cheese.</title>
        <authorList>
            <consortium name="US DOE Joint Genome Institute (JGI-PGF)"/>
            <person name="Walter F."/>
            <person name="Albersmeier A."/>
            <person name="Kalinowski J."/>
            <person name="Ruckert C."/>
        </authorList>
    </citation>
    <scope>NUCLEOTIDE SEQUENCE</scope>
    <source>
        <strain evidence="2">CGMCC 1.15958</strain>
    </source>
</reference>
<comment type="caution">
    <text evidence="2">The sequence shown here is derived from an EMBL/GenBank/DDBJ whole genome shotgun (WGS) entry which is preliminary data.</text>
</comment>
<feature type="signal peptide" evidence="1">
    <location>
        <begin position="1"/>
        <end position="28"/>
    </location>
</feature>
<sequence>MNYLNKTPLCLKTALLLLFCNTAIFAQKADSLKKTEPLHASANIQITNNGVSLFPNLMLGKPATIINLTVGKKHIFFEPELRWRLNGEPWSYIFWLRYRSKRTEHFSWHVGAHPSYVIRPSQVTINGNLENRWVANRFLAAEFVPVWHHSAKFSLGLHILGSKGLDKNYGVQKSTYVSLQPRFPNIGISKNYYLGFFPQVFHLTLDDKKGYYYSHMIIINKKKMPVYLSSIFTYKLNSTIAGDNVVWNVALNVKL</sequence>
<dbReference type="EMBL" id="BMKK01000008">
    <property type="protein sequence ID" value="GGD69135.1"/>
    <property type="molecule type" value="Genomic_DNA"/>
</dbReference>
<dbReference type="AlphaFoldDB" id="A0A916YZZ4"/>
<feature type="chain" id="PRO_5037150872" description="DUF2490 domain-containing protein" evidence="1">
    <location>
        <begin position="29"/>
        <end position="255"/>
    </location>
</feature>
<organism evidence="2 3">
    <name type="scientific">Emticicia aquatilis</name>
    <dbReference type="NCBI Taxonomy" id="1537369"/>
    <lineage>
        <taxon>Bacteria</taxon>
        <taxon>Pseudomonadati</taxon>
        <taxon>Bacteroidota</taxon>
        <taxon>Cytophagia</taxon>
        <taxon>Cytophagales</taxon>
        <taxon>Leadbetterellaceae</taxon>
        <taxon>Emticicia</taxon>
    </lineage>
</organism>
<keyword evidence="3" id="KW-1185">Reference proteome</keyword>
<proteinExistence type="predicted"/>
<evidence type="ECO:0000313" key="2">
    <source>
        <dbReference type="EMBL" id="GGD69135.1"/>
    </source>
</evidence>
<protein>
    <recommendedName>
        <fullName evidence="4">DUF2490 domain-containing protein</fullName>
    </recommendedName>
</protein>
<accession>A0A916YZZ4</accession>
<gene>
    <name evidence="2" type="ORF">GCM10011514_36610</name>
</gene>
<dbReference type="RefSeq" id="WP_188768074.1">
    <property type="nucleotide sequence ID" value="NZ_BMKK01000008.1"/>
</dbReference>
<evidence type="ECO:0000256" key="1">
    <source>
        <dbReference type="SAM" id="SignalP"/>
    </source>
</evidence>
<dbReference type="Proteomes" id="UP000609064">
    <property type="component" value="Unassembled WGS sequence"/>
</dbReference>
<evidence type="ECO:0008006" key="4">
    <source>
        <dbReference type="Google" id="ProtNLM"/>
    </source>
</evidence>